<keyword evidence="8 10" id="KW-1133">Transmembrane helix</keyword>
<keyword evidence="9 10" id="KW-0472">Membrane</keyword>
<feature type="domain" description="ABC transmembrane type-1" evidence="11">
    <location>
        <begin position="86"/>
        <end position="295"/>
    </location>
</feature>
<organism evidence="12 13">
    <name type="scientific">Actinoalloteichus caeruleus DSM 43889</name>
    <dbReference type="NCBI Taxonomy" id="1120930"/>
    <lineage>
        <taxon>Bacteria</taxon>
        <taxon>Bacillati</taxon>
        <taxon>Actinomycetota</taxon>
        <taxon>Actinomycetes</taxon>
        <taxon>Pseudonocardiales</taxon>
        <taxon>Pseudonocardiaceae</taxon>
        <taxon>Actinoalloteichus</taxon>
        <taxon>Actinoalloteichus cyanogriseus</taxon>
    </lineage>
</organism>
<dbReference type="InterPro" id="IPR000515">
    <property type="entry name" value="MetI-like"/>
</dbReference>
<evidence type="ECO:0000256" key="7">
    <source>
        <dbReference type="ARBA" id="ARBA00022692"/>
    </source>
</evidence>
<proteinExistence type="inferred from homology"/>
<evidence type="ECO:0000313" key="13">
    <source>
        <dbReference type="Proteomes" id="UP000791080"/>
    </source>
</evidence>
<sequence>MSTELELERPAQPPSFQGISTGRKAKNLAATVMVSLCFVVAVIPLVWVLWTVASRGMESLLRADWWSHSLSGVRANEDLGGAYHAIYGTIAQGLVTAVIAVPIGILVGIYLVEYGAGTRFARVTTFTVDILTGVPSIVAALFVYSVWISIFGFSRSAFANCLALLLLMIPMVVRSTEEMLRVVPNELREASYALGIPKWKTIVKVVIPTALSGIVTGVMLGVARIMGETAPALILMAYSARINMDIFEGSMANLPLLMVKEFTNPEAAGFNRTWGAALTLILIIMLFNLAATLVSRLSAVKTK</sequence>
<evidence type="ECO:0000256" key="8">
    <source>
        <dbReference type="ARBA" id="ARBA00022989"/>
    </source>
</evidence>
<accession>A0ABT1JL22</accession>
<feature type="transmembrane region" description="Helical" evidence="10">
    <location>
        <begin position="85"/>
        <end position="111"/>
    </location>
</feature>
<evidence type="ECO:0000313" key="12">
    <source>
        <dbReference type="EMBL" id="MCP2333218.1"/>
    </source>
</evidence>
<dbReference type="CDD" id="cd06261">
    <property type="entry name" value="TM_PBP2"/>
    <property type="match status" value="1"/>
</dbReference>
<reference evidence="12 13" key="1">
    <citation type="submission" date="2013-07" db="EMBL/GenBank/DDBJ databases">
        <authorList>
            <consortium name="DOE Joint Genome Institute"/>
            <person name="Reeve W."/>
            <person name="Huntemann M."/>
            <person name="Han J."/>
            <person name="Chen A."/>
            <person name="Kyrpides N."/>
            <person name="Mavromatis K."/>
            <person name="Markowitz V."/>
            <person name="Palaniappan K."/>
            <person name="Ivanova N."/>
            <person name="Schaumberg A."/>
            <person name="Pati A."/>
            <person name="Liolios K."/>
            <person name="Nordberg H.P."/>
            <person name="Cantor M.N."/>
            <person name="Hua S.X."/>
            <person name="Woyke T."/>
        </authorList>
    </citation>
    <scope>NUCLEOTIDE SEQUENCE [LARGE SCALE GENOMIC DNA]</scope>
    <source>
        <strain evidence="12 13">DSM 43889</strain>
    </source>
</reference>
<dbReference type="Pfam" id="PF00528">
    <property type="entry name" value="BPD_transp_1"/>
    <property type="match status" value="1"/>
</dbReference>
<evidence type="ECO:0000256" key="1">
    <source>
        <dbReference type="ARBA" id="ARBA00003510"/>
    </source>
</evidence>
<gene>
    <name evidence="12" type="ORF">G443_003488</name>
</gene>
<evidence type="ECO:0000259" key="11">
    <source>
        <dbReference type="PROSITE" id="PS50928"/>
    </source>
</evidence>
<feature type="transmembrane region" description="Helical" evidence="10">
    <location>
        <begin position="28"/>
        <end position="50"/>
    </location>
</feature>
<evidence type="ECO:0000256" key="9">
    <source>
        <dbReference type="ARBA" id="ARBA00023136"/>
    </source>
</evidence>
<evidence type="ECO:0000256" key="6">
    <source>
        <dbReference type="ARBA" id="ARBA00022592"/>
    </source>
</evidence>
<dbReference type="InterPro" id="IPR051408">
    <property type="entry name" value="Phosphate_transprt_permease"/>
</dbReference>
<keyword evidence="13" id="KW-1185">Reference proteome</keyword>
<dbReference type="RefSeq" id="WP_026419672.1">
    <property type="nucleotide sequence ID" value="NZ_AUBJ02000001.1"/>
</dbReference>
<dbReference type="PANTHER" id="PTHR42922">
    <property type="entry name" value="PHOSPHATE TRANSPORT SYSTEM PERMEASE PROTEIN PSTA"/>
    <property type="match status" value="1"/>
</dbReference>
<feature type="transmembrane region" description="Helical" evidence="10">
    <location>
        <begin position="205"/>
        <end position="226"/>
    </location>
</feature>
<name>A0ABT1JL22_ACTCY</name>
<comment type="similarity">
    <text evidence="3 10">Belongs to the binding-protein-dependent transport system permease family. CysTW subfamily.</text>
</comment>
<dbReference type="EMBL" id="AUBJ02000001">
    <property type="protein sequence ID" value="MCP2333218.1"/>
    <property type="molecule type" value="Genomic_DNA"/>
</dbReference>
<keyword evidence="5 10" id="KW-1003">Cell membrane</keyword>
<dbReference type="InterPro" id="IPR005672">
    <property type="entry name" value="Phosphate_PstA"/>
</dbReference>
<dbReference type="PROSITE" id="PS50928">
    <property type="entry name" value="ABC_TM1"/>
    <property type="match status" value="1"/>
</dbReference>
<feature type="transmembrane region" description="Helical" evidence="10">
    <location>
        <begin position="123"/>
        <end position="147"/>
    </location>
</feature>
<comment type="caution">
    <text evidence="12">The sequence shown here is derived from an EMBL/GenBank/DDBJ whole genome shotgun (WGS) entry which is preliminary data.</text>
</comment>
<evidence type="ECO:0000256" key="5">
    <source>
        <dbReference type="ARBA" id="ARBA00022475"/>
    </source>
</evidence>
<dbReference type="NCBIfam" id="TIGR00974">
    <property type="entry name" value="3a0107s02c"/>
    <property type="match status" value="1"/>
</dbReference>
<dbReference type="PANTHER" id="PTHR42922:SF1">
    <property type="entry name" value="PHOSPHATE TRANSPORT SYSTEM PERMEASE PROTEIN PSTA"/>
    <property type="match status" value="1"/>
</dbReference>
<evidence type="ECO:0000256" key="4">
    <source>
        <dbReference type="ARBA" id="ARBA00022448"/>
    </source>
</evidence>
<evidence type="ECO:0000256" key="2">
    <source>
        <dbReference type="ARBA" id="ARBA00004651"/>
    </source>
</evidence>
<evidence type="ECO:0000256" key="10">
    <source>
        <dbReference type="RuleBase" id="RU363043"/>
    </source>
</evidence>
<dbReference type="SUPFAM" id="SSF161098">
    <property type="entry name" value="MetI-like"/>
    <property type="match status" value="1"/>
</dbReference>
<feature type="transmembrane region" description="Helical" evidence="10">
    <location>
        <begin position="153"/>
        <end position="173"/>
    </location>
</feature>
<comment type="subcellular location">
    <subcellularLocation>
        <location evidence="2 10">Cell membrane</location>
        <topology evidence="2 10">Multi-pass membrane protein</topology>
    </subcellularLocation>
</comment>
<keyword evidence="7 10" id="KW-0812">Transmembrane</keyword>
<evidence type="ECO:0000256" key="3">
    <source>
        <dbReference type="ARBA" id="ARBA00007069"/>
    </source>
</evidence>
<keyword evidence="4" id="KW-0813">Transport</keyword>
<dbReference type="Proteomes" id="UP000791080">
    <property type="component" value="Unassembled WGS sequence"/>
</dbReference>
<dbReference type="InterPro" id="IPR035906">
    <property type="entry name" value="MetI-like_sf"/>
</dbReference>
<protein>
    <recommendedName>
        <fullName evidence="10">Phosphate transport system permease protein PstA</fullName>
    </recommendedName>
</protein>
<dbReference type="Gene3D" id="1.10.3720.10">
    <property type="entry name" value="MetI-like"/>
    <property type="match status" value="1"/>
</dbReference>
<keyword evidence="6" id="KW-0592">Phosphate transport</keyword>
<reference evidence="12 13" key="2">
    <citation type="submission" date="2022-06" db="EMBL/GenBank/DDBJ databases">
        <title>Genomic Encyclopedia of Type Strains, Phase I: the one thousand microbial genomes (KMG-I) project.</title>
        <authorList>
            <person name="Kyrpides N."/>
        </authorList>
    </citation>
    <scope>NUCLEOTIDE SEQUENCE [LARGE SCALE GENOMIC DNA]</scope>
    <source>
        <strain evidence="12 13">DSM 43889</strain>
    </source>
</reference>
<feature type="transmembrane region" description="Helical" evidence="10">
    <location>
        <begin position="274"/>
        <end position="294"/>
    </location>
</feature>
<comment type="function">
    <text evidence="1">Part of the binding-protein-dependent transport system for phosphate; probably responsible for the translocation of the substrate across the membrane.</text>
</comment>